<feature type="compositionally biased region" description="Polar residues" evidence="1">
    <location>
        <begin position="10"/>
        <end position="24"/>
    </location>
</feature>
<protein>
    <recommendedName>
        <fullName evidence="4">Peptidase C14</fullName>
    </recommendedName>
</protein>
<dbReference type="RefSeq" id="WP_231579224.1">
    <property type="nucleotide sequence ID" value="NZ_JYIV01000020.1"/>
</dbReference>
<dbReference type="Proteomes" id="UP000033725">
    <property type="component" value="Unassembled WGS sequence"/>
</dbReference>
<feature type="region of interest" description="Disordered" evidence="1">
    <location>
        <begin position="1"/>
        <end position="32"/>
    </location>
</feature>
<dbReference type="EMBL" id="JYIV01000020">
    <property type="protein sequence ID" value="KJL24469.1"/>
    <property type="molecule type" value="Genomic_DNA"/>
</dbReference>
<evidence type="ECO:0000313" key="3">
    <source>
        <dbReference type="Proteomes" id="UP000033725"/>
    </source>
</evidence>
<dbReference type="SUPFAM" id="SSF51126">
    <property type="entry name" value="Pectin lyase-like"/>
    <property type="match status" value="1"/>
</dbReference>
<proteinExistence type="predicted"/>
<dbReference type="InterPro" id="IPR011050">
    <property type="entry name" value="Pectin_lyase_fold/virulence"/>
</dbReference>
<dbReference type="PATRIC" id="fig|82380.10.peg.1070"/>
<organism evidence="2 3">
    <name type="scientific">Microbacterium oxydans</name>
    <dbReference type="NCBI Taxonomy" id="82380"/>
    <lineage>
        <taxon>Bacteria</taxon>
        <taxon>Bacillati</taxon>
        <taxon>Actinomycetota</taxon>
        <taxon>Actinomycetes</taxon>
        <taxon>Micrococcales</taxon>
        <taxon>Microbacteriaceae</taxon>
        <taxon>Microbacterium</taxon>
    </lineage>
</organism>
<dbReference type="InterPro" id="IPR006311">
    <property type="entry name" value="TAT_signal"/>
</dbReference>
<evidence type="ECO:0000313" key="2">
    <source>
        <dbReference type="EMBL" id="KJL24469.1"/>
    </source>
</evidence>
<evidence type="ECO:0008006" key="4">
    <source>
        <dbReference type="Google" id="ProtNLM"/>
    </source>
</evidence>
<comment type="caution">
    <text evidence="2">The sequence shown here is derived from an EMBL/GenBank/DDBJ whole genome shotgun (WGS) entry which is preliminary data.</text>
</comment>
<dbReference type="PROSITE" id="PS51318">
    <property type="entry name" value="TAT"/>
    <property type="match status" value="1"/>
</dbReference>
<name>A0A0F0KVG2_9MICO</name>
<reference evidence="2 3" key="1">
    <citation type="submission" date="2015-02" db="EMBL/GenBank/DDBJ databases">
        <title>Draft genome sequences of ten Microbacterium spp. with emphasis on heavy metal contaminated environments.</title>
        <authorList>
            <person name="Corretto E."/>
        </authorList>
    </citation>
    <scope>NUCLEOTIDE SEQUENCE [LARGE SCALE GENOMIC DNA]</scope>
    <source>
        <strain evidence="2 3">BEL163</strain>
    </source>
</reference>
<gene>
    <name evidence="2" type="ORF">RN51_01067</name>
</gene>
<sequence>MAQKLKTTRKMSTTLESSTALQDQSARERNETAALRSRRMLLAGFGAAAIGGVAAVTAQTPAQAAGPVAPQDSSGSKSVANGGTAVALANRKGKDGDLARTAGYATPGDGGAGLYRFVKKDAPAANGGTVLAGPKGGSWVLVHEGVVDFRVFGIMDASVNADDALDAMVNDASIHRIEAHTDLNFVRRHKFSRSNIAFDFGGHLMTTVGIENAGKDDPFAAVMFFRGEVTDAVQEAKLGEVVPDLGDIFPVADSSFFAVGDWYAAEVNALSGRWERELQRLVQVTQIVDGTHIRINYKNGWPLGKDRTMTWRRVVPVQDVTVSNLKFLGTGTDEYTGSHPLAFEYAVRCDVDHIDGTGTFWPLIQRRWNTYYSTVSCTLKNPTSVTWGGAGYLTQQIYCLYGYVANCHTANARHLNDFTASAYCLVENCHGDGDDQGPFVTHGQYEHDLTYTGNSGLMTFANSGAAWGSAAKRITVRKHVCSWFVARVRITDLTLEDVQVIGKPSLAGSGMLWINADGAQLRGCTASDTLIITQASDNSARPTTIADSHFTFVAPGELTNATVKTPVTFVDTVLDRVGGMKITGAGAVTFRGSTLTAADDAAPVVSSSERLRFEGSTLRNVRIAAARGERQTVEIAGSDVANKGGAGVARTGDGELHLTLSDSTFRAEGSATHVSVTKGTNHYRAVGNRFEGGALELADAAFGSSSTLLHTGNVESGVTRTAFPAEGPRVVDTANLAV</sequence>
<accession>A0A0F0KVG2</accession>
<dbReference type="AlphaFoldDB" id="A0A0F0KVG2"/>
<evidence type="ECO:0000256" key="1">
    <source>
        <dbReference type="SAM" id="MobiDB-lite"/>
    </source>
</evidence>